<accession>A0ABV6IHX5</accession>
<comment type="caution">
    <text evidence="2">The sequence shown here is derived from an EMBL/GenBank/DDBJ whole genome shotgun (WGS) entry which is preliminary data.</text>
</comment>
<dbReference type="EMBL" id="JBHLXJ010000018">
    <property type="protein sequence ID" value="MFC0351444.1"/>
    <property type="molecule type" value="Genomic_DNA"/>
</dbReference>
<evidence type="ECO:0000313" key="2">
    <source>
        <dbReference type="EMBL" id="MFC0351444.1"/>
    </source>
</evidence>
<feature type="domain" description="Hydrazine synthase alpha subunit middle" evidence="1">
    <location>
        <begin position="685"/>
        <end position="749"/>
    </location>
</feature>
<dbReference type="Pfam" id="PF18582">
    <property type="entry name" value="HZS_alpha"/>
    <property type="match status" value="1"/>
</dbReference>
<dbReference type="Proteomes" id="UP001589844">
    <property type="component" value="Unassembled WGS sequence"/>
</dbReference>
<dbReference type="InterPro" id="IPR040698">
    <property type="entry name" value="HZS_alpha_mid"/>
</dbReference>
<gene>
    <name evidence="2" type="ORF">ACFFJH_16610</name>
</gene>
<organism evidence="2 3">
    <name type="scientific">Undibacterium danionis</name>
    <dbReference type="NCBI Taxonomy" id="1812100"/>
    <lineage>
        <taxon>Bacteria</taxon>
        <taxon>Pseudomonadati</taxon>
        <taxon>Pseudomonadota</taxon>
        <taxon>Betaproteobacteria</taxon>
        <taxon>Burkholderiales</taxon>
        <taxon>Oxalobacteraceae</taxon>
        <taxon>Undibacterium</taxon>
    </lineage>
</organism>
<dbReference type="RefSeq" id="WP_390214061.1">
    <property type="nucleotide sequence ID" value="NZ_JBHLXJ010000018.1"/>
</dbReference>
<evidence type="ECO:0000259" key="1">
    <source>
        <dbReference type="Pfam" id="PF18582"/>
    </source>
</evidence>
<proteinExistence type="predicted"/>
<keyword evidence="3" id="KW-1185">Reference proteome</keyword>
<name>A0ABV6IHX5_9BURK</name>
<reference evidence="2 3" key="1">
    <citation type="submission" date="2024-09" db="EMBL/GenBank/DDBJ databases">
        <authorList>
            <person name="Sun Q."/>
            <person name="Mori K."/>
        </authorList>
    </citation>
    <scope>NUCLEOTIDE SEQUENCE [LARGE SCALE GENOMIC DNA]</scope>
    <source>
        <strain evidence="2 3">CCM 8677</strain>
    </source>
</reference>
<sequence>MPKTLACFKIPLHSVPNLPFTRLKSVPCDRLLLSILCLCLLNACQRTPTETESAHTLPNSKAEVTAHSGLAQNLAPEILERATPDTRAYPILFVTQVPLSSDKNGRLSAFANHMTRPDQVPRGGDLMLHYPDGSARNLTKEAGLGMDGLQGKNAIAVREPAVHWSGKKALFSLLLSAPLKGEAVDQSRWQIYEISGLEKGQKARIQKVAAQDTRYNNLSPIYASDDSIIFTSDRPRNGEAHLYPQLDEYEATASTTGVWKLHQGKLQLLSPTPSGAFNPLIDSYGRLIFTRWDHLQQDQLADRDRDAVRNQVALPFRSFNYADESNNARKLDSRDEFFPESRVGSQSVYGEVSAFRSNFFTIWQINQDGSAEETLNHVGLHELSYGFLTPSFLQDANLSNKTDQNLHQNRLALRREGGLFQLQEDPLQAGTFFGINARESGSFATDSIVKVQGDPRLNPEQMQVIAVTPINKSDNLADGRYRNPLPLANGGLISSHTSNQLPPEPETSLNNLRLRFLSLDSTNNLYKPGAYLTKGIKKKVSWWDGKKMQSFDGNLWELEAVEVRPRQAPTNKSAPLDTPEQAVLAEAQVDEQSLRDWLQKNQLALIITRDQTSRDRADLQQPFNLEVPGGVKTLSAKNSKGKLYQISHFQIVQAEQLRAYPDRPGRRNLARPLENLHTLNQRHNDNKASNRASITGAVKIAQDGSTAVLVPSGRALSWQTTDPQGNPVVRERNWISFKAGEIRVCASCHGVNTRNQANFPAPMNQALAFKEFLNSWKNRDK</sequence>
<protein>
    <recommendedName>
        <fullName evidence="1">Hydrazine synthase alpha subunit middle domain-containing protein</fullName>
    </recommendedName>
</protein>
<evidence type="ECO:0000313" key="3">
    <source>
        <dbReference type="Proteomes" id="UP001589844"/>
    </source>
</evidence>